<comment type="caution">
    <text evidence="2">The sequence shown here is derived from an EMBL/GenBank/DDBJ whole genome shotgun (WGS) entry which is preliminary data.</text>
</comment>
<dbReference type="GO" id="GO:0006412">
    <property type="term" value="P:translation"/>
    <property type="evidence" value="ECO:0007669"/>
    <property type="project" value="TreeGrafter"/>
</dbReference>
<accession>A0A0R2H150</accession>
<dbReference type="GO" id="GO:0003729">
    <property type="term" value="F:mRNA binding"/>
    <property type="evidence" value="ECO:0007669"/>
    <property type="project" value="TreeGrafter"/>
</dbReference>
<dbReference type="PANTHER" id="PTHR10724">
    <property type="entry name" value="30S RIBOSOMAL PROTEIN S1"/>
    <property type="match status" value="1"/>
</dbReference>
<organism evidence="2 3">
    <name type="scientific">Weissella viridescens</name>
    <name type="common">Lactobacillus viridescens</name>
    <dbReference type="NCBI Taxonomy" id="1629"/>
    <lineage>
        <taxon>Bacteria</taxon>
        <taxon>Bacillati</taxon>
        <taxon>Bacillota</taxon>
        <taxon>Bacilli</taxon>
        <taxon>Lactobacillales</taxon>
        <taxon>Lactobacillaceae</taxon>
        <taxon>Weissella</taxon>
    </lineage>
</organism>
<keyword evidence="2" id="KW-0808">Transferase</keyword>
<dbReference type="InterPro" id="IPR003029">
    <property type="entry name" value="S1_domain"/>
</dbReference>
<dbReference type="NCBIfam" id="NF040579">
    <property type="entry name" value="S1_dom_CvfD"/>
    <property type="match status" value="1"/>
</dbReference>
<keyword evidence="3" id="KW-1185">Reference proteome</keyword>
<dbReference type="PATRIC" id="fig|1629.5.peg.1005"/>
<evidence type="ECO:0000259" key="1">
    <source>
        <dbReference type="PROSITE" id="PS50126"/>
    </source>
</evidence>
<dbReference type="EMBL" id="JQBM01000002">
    <property type="protein sequence ID" value="KRN46713.1"/>
    <property type="molecule type" value="Genomic_DNA"/>
</dbReference>
<evidence type="ECO:0000313" key="3">
    <source>
        <dbReference type="Proteomes" id="UP000051992"/>
    </source>
</evidence>
<dbReference type="SUPFAM" id="SSF50249">
    <property type="entry name" value="Nucleic acid-binding proteins"/>
    <property type="match status" value="1"/>
</dbReference>
<dbReference type="InterPro" id="IPR012340">
    <property type="entry name" value="NA-bd_OB-fold"/>
</dbReference>
<evidence type="ECO:0000313" key="2">
    <source>
        <dbReference type="EMBL" id="KRN46713.1"/>
    </source>
</evidence>
<dbReference type="GO" id="GO:0016740">
    <property type="term" value="F:transferase activity"/>
    <property type="evidence" value="ECO:0007669"/>
    <property type="project" value="UniProtKB-KW"/>
</dbReference>
<gene>
    <name evidence="2" type="ORF">IV50_GL000998</name>
</gene>
<proteinExistence type="predicted"/>
<dbReference type="Pfam" id="PF00575">
    <property type="entry name" value="S1"/>
    <property type="match status" value="1"/>
</dbReference>
<dbReference type="FunFam" id="2.40.50.140:FF:000051">
    <property type="entry name" value="RNA-binding transcriptional accessory protein"/>
    <property type="match status" value="1"/>
</dbReference>
<dbReference type="Proteomes" id="UP000051992">
    <property type="component" value="Unassembled WGS sequence"/>
</dbReference>
<dbReference type="SMART" id="SM00316">
    <property type="entry name" value="S1"/>
    <property type="match status" value="1"/>
</dbReference>
<dbReference type="PROSITE" id="PS50126">
    <property type="entry name" value="S1"/>
    <property type="match status" value="1"/>
</dbReference>
<protein>
    <submittedName>
        <fullName evidence="2">Putative polyribonucleotide nucleotidyltransferase (Putative)</fullName>
    </submittedName>
</protein>
<dbReference type="Gene3D" id="2.40.50.140">
    <property type="entry name" value="Nucleic acid-binding proteins"/>
    <property type="match status" value="1"/>
</dbReference>
<dbReference type="InterPro" id="IPR050437">
    <property type="entry name" value="Ribos_protein_bS1-like"/>
</dbReference>
<name>A0A0R2H150_WEIVI</name>
<dbReference type="GO" id="GO:0003735">
    <property type="term" value="F:structural constituent of ribosome"/>
    <property type="evidence" value="ECO:0007669"/>
    <property type="project" value="TreeGrafter"/>
</dbReference>
<feature type="domain" description="S1 motif" evidence="1">
    <location>
        <begin position="10"/>
        <end position="79"/>
    </location>
</feature>
<dbReference type="GO" id="GO:0005737">
    <property type="term" value="C:cytoplasm"/>
    <property type="evidence" value="ECO:0007669"/>
    <property type="project" value="UniProtKB-ARBA"/>
</dbReference>
<dbReference type="AlphaFoldDB" id="A0A0R2H150"/>
<sequence length="135" mass="15650">MEGMMRYRIGDIVEGTVTGIQPYGAFVQLDQTTQGLVHISECRSAYIKQVQDELKVGQKIQVMILDIDEYDQKISLSQRSIQDLQDIKDADFTEKHTFESTYHVYWTNQHLNIGFETISKHLNQSLQEALVKLRQ</sequence>
<reference evidence="2 3" key="1">
    <citation type="journal article" date="2015" name="Genome Announc.">
        <title>Expanding the biotechnology potential of lactobacilli through comparative genomics of 213 strains and associated genera.</title>
        <authorList>
            <person name="Sun Z."/>
            <person name="Harris H.M."/>
            <person name="McCann A."/>
            <person name="Guo C."/>
            <person name="Argimon S."/>
            <person name="Zhang W."/>
            <person name="Yang X."/>
            <person name="Jeffery I.B."/>
            <person name="Cooney J.C."/>
            <person name="Kagawa T.F."/>
            <person name="Liu W."/>
            <person name="Song Y."/>
            <person name="Salvetti E."/>
            <person name="Wrobel A."/>
            <person name="Rasinkangas P."/>
            <person name="Parkhill J."/>
            <person name="Rea M.C."/>
            <person name="O'Sullivan O."/>
            <person name="Ritari J."/>
            <person name="Douillard F.P."/>
            <person name="Paul Ross R."/>
            <person name="Yang R."/>
            <person name="Briner A.E."/>
            <person name="Felis G.E."/>
            <person name="de Vos W.M."/>
            <person name="Barrangou R."/>
            <person name="Klaenhammer T.R."/>
            <person name="Caufield P.W."/>
            <person name="Cui Y."/>
            <person name="Zhang H."/>
            <person name="O'Toole P.W."/>
        </authorList>
    </citation>
    <scope>NUCLEOTIDE SEQUENCE [LARGE SCALE GENOMIC DNA]</scope>
    <source>
        <strain evidence="2 3">DSM 20410</strain>
    </source>
</reference>